<dbReference type="SMART" id="SM00247">
    <property type="entry name" value="XTALbg"/>
    <property type="match status" value="6"/>
</dbReference>
<dbReference type="SUPFAM" id="SSF49695">
    <property type="entry name" value="gamma-Crystallin-like"/>
    <property type="match status" value="3"/>
</dbReference>
<dbReference type="PROSITE" id="PS50915">
    <property type="entry name" value="CRYSTALLIN_BETA_GAMMA"/>
    <property type="match status" value="7"/>
</dbReference>
<feature type="compositionally biased region" description="Basic and acidic residues" evidence="3">
    <location>
        <begin position="161"/>
        <end position="174"/>
    </location>
</feature>
<dbReference type="GeneTree" id="ENSGT00940000155695"/>
<feature type="region of interest" description="Disordered" evidence="3">
    <location>
        <begin position="1525"/>
        <end position="1567"/>
    </location>
</feature>
<reference evidence="5" key="1">
    <citation type="submission" date="2025-08" db="UniProtKB">
        <authorList>
            <consortium name="Ensembl"/>
        </authorList>
    </citation>
    <scope>IDENTIFICATION</scope>
</reference>
<feature type="compositionally biased region" description="Basic and acidic residues" evidence="3">
    <location>
        <begin position="1537"/>
        <end position="1546"/>
    </location>
</feature>
<feature type="compositionally biased region" description="Low complexity" evidence="3">
    <location>
        <begin position="511"/>
        <end position="525"/>
    </location>
</feature>
<dbReference type="PROSITE" id="PS50231">
    <property type="entry name" value="RICIN_B_LECTIN"/>
    <property type="match status" value="1"/>
</dbReference>
<feature type="compositionally biased region" description="Basic and acidic residues" evidence="3">
    <location>
        <begin position="1051"/>
        <end position="1068"/>
    </location>
</feature>
<feature type="domain" description="Beta/gamma crystallin 'Greek key'" evidence="4">
    <location>
        <begin position="2605"/>
        <end position="2649"/>
    </location>
</feature>
<feature type="compositionally biased region" description="Low complexity" evidence="3">
    <location>
        <begin position="1601"/>
        <end position="1619"/>
    </location>
</feature>
<feature type="domain" description="Beta/gamma crystallin 'Greek key'" evidence="4">
    <location>
        <begin position="2516"/>
        <end position="2558"/>
    </location>
</feature>
<dbReference type="InterPro" id="IPR000772">
    <property type="entry name" value="Ricin_B_lectin"/>
</dbReference>
<proteinExistence type="inferred from homology"/>
<dbReference type="PANTHER" id="PTHR11818">
    <property type="entry name" value="BETA/GAMMA CRYSTALLIN"/>
    <property type="match status" value="1"/>
</dbReference>
<feature type="compositionally biased region" description="Polar residues" evidence="3">
    <location>
        <begin position="1026"/>
        <end position="1035"/>
    </location>
</feature>
<feature type="region of interest" description="Disordered" evidence="3">
    <location>
        <begin position="812"/>
        <end position="857"/>
    </location>
</feature>
<feature type="compositionally biased region" description="Polar residues" evidence="3">
    <location>
        <begin position="1010"/>
        <end position="1019"/>
    </location>
</feature>
<comment type="similarity">
    <text evidence="1">Belongs to the beta/gamma-crystallin family.</text>
</comment>
<feature type="region of interest" description="Disordered" evidence="3">
    <location>
        <begin position="1363"/>
        <end position="1398"/>
    </location>
</feature>
<feature type="region of interest" description="Disordered" evidence="3">
    <location>
        <begin position="1733"/>
        <end position="1873"/>
    </location>
</feature>
<dbReference type="CTD" id="556848"/>
<feature type="region of interest" description="Disordered" evidence="3">
    <location>
        <begin position="144"/>
        <end position="293"/>
    </location>
</feature>
<feature type="domain" description="Beta/gamma crystallin 'Greek key'" evidence="4">
    <location>
        <begin position="2425"/>
        <end position="2467"/>
    </location>
</feature>
<feature type="compositionally biased region" description="Low complexity" evidence="3">
    <location>
        <begin position="2003"/>
        <end position="2014"/>
    </location>
</feature>
<feature type="compositionally biased region" description="Basic and acidic residues" evidence="3">
    <location>
        <begin position="226"/>
        <end position="238"/>
    </location>
</feature>
<feature type="domain" description="Beta/gamma crystallin 'Greek key'" evidence="4">
    <location>
        <begin position="2213"/>
        <end position="2272"/>
    </location>
</feature>
<reference evidence="5" key="2">
    <citation type="submission" date="2025-09" db="UniProtKB">
        <authorList>
            <consortium name="Ensembl"/>
        </authorList>
    </citation>
    <scope>IDENTIFICATION</scope>
</reference>
<keyword evidence="2" id="KW-0677">Repeat</keyword>
<dbReference type="GeneID" id="109519596"/>
<feature type="compositionally biased region" description="Basic and acidic residues" evidence="3">
    <location>
        <begin position="1775"/>
        <end position="1798"/>
    </location>
</feature>
<feature type="compositionally biased region" description="Basic and acidic residues" evidence="3">
    <location>
        <begin position="1092"/>
        <end position="1102"/>
    </location>
</feature>
<name>A0A3Q2YJ71_HIPCM</name>
<feature type="region of interest" description="Disordered" evidence="3">
    <location>
        <begin position="1476"/>
        <end position="1513"/>
    </location>
</feature>
<feature type="region of interest" description="Disordered" evidence="3">
    <location>
        <begin position="1"/>
        <end position="106"/>
    </location>
</feature>
<feature type="compositionally biased region" description="Basic residues" evidence="3">
    <location>
        <begin position="74"/>
        <end position="90"/>
    </location>
</feature>
<dbReference type="OMA" id="CARETKE"/>
<evidence type="ECO:0000256" key="3">
    <source>
        <dbReference type="SAM" id="MobiDB-lite"/>
    </source>
</evidence>
<evidence type="ECO:0000313" key="5">
    <source>
        <dbReference type="Ensembl" id="ENSHCOP00000017598.1"/>
    </source>
</evidence>
<feature type="region of interest" description="Disordered" evidence="3">
    <location>
        <begin position="668"/>
        <end position="725"/>
    </location>
</feature>
<dbReference type="InterPro" id="IPR035992">
    <property type="entry name" value="Ricin_B-like_lectins"/>
</dbReference>
<feature type="compositionally biased region" description="Basic and acidic residues" evidence="3">
    <location>
        <begin position="1369"/>
        <end position="1395"/>
    </location>
</feature>
<feature type="compositionally biased region" description="Acidic residues" evidence="3">
    <location>
        <begin position="1860"/>
        <end position="1873"/>
    </location>
</feature>
<feature type="domain" description="Beta/gamma crystallin 'Greek key'" evidence="4">
    <location>
        <begin position="2373"/>
        <end position="2424"/>
    </location>
</feature>
<feature type="domain" description="Beta/gamma crystallin 'Greek key'" evidence="4">
    <location>
        <begin position="2696"/>
        <end position="2737"/>
    </location>
</feature>
<feature type="region of interest" description="Disordered" evidence="3">
    <location>
        <begin position="1948"/>
        <end position="2092"/>
    </location>
</feature>
<dbReference type="KEGG" id="hcq:109519596"/>
<feature type="compositionally biased region" description="Polar residues" evidence="3">
    <location>
        <begin position="1446"/>
        <end position="1462"/>
    </location>
</feature>
<feature type="compositionally biased region" description="Low complexity" evidence="3">
    <location>
        <begin position="199"/>
        <end position="212"/>
    </location>
</feature>
<dbReference type="SUPFAM" id="SSF50370">
    <property type="entry name" value="Ricin B-like lectins"/>
    <property type="match status" value="1"/>
</dbReference>
<feature type="compositionally biased region" description="Basic and acidic residues" evidence="3">
    <location>
        <begin position="1968"/>
        <end position="1983"/>
    </location>
</feature>
<feature type="compositionally biased region" description="Polar residues" evidence="3">
    <location>
        <begin position="271"/>
        <end position="280"/>
    </location>
</feature>
<feature type="region of interest" description="Disordered" evidence="3">
    <location>
        <begin position="459"/>
        <end position="481"/>
    </location>
</feature>
<feature type="compositionally biased region" description="Low complexity" evidence="3">
    <location>
        <begin position="681"/>
        <end position="691"/>
    </location>
</feature>
<dbReference type="InterPro" id="IPR001064">
    <property type="entry name" value="Beta/gamma_crystallin"/>
</dbReference>
<feature type="compositionally biased region" description="Polar residues" evidence="3">
    <location>
        <begin position="1422"/>
        <end position="1439"/>
    </location>
</feature>
<feature type="compositionally biased region" description="Polar residues" evidence="3">
    <location>
        <begin position="1547"/>
        <end position="1565"/>
    </location>
</feature>
<dbReference type="Proteomes" id="UP000264820">
    <property type="component" value="Unplaced"/>
</dbReference>
<dbReference type="PANTHER" id="PTHR11818:SF2">
    <property type="entry name" value="BETA_GAMMA CRYSTALLIN DOMAIN-CONTAINING PROTEIN 1"/>
    <property type="match status" value="1"/>
</dbReference>
<feature type="compositionally biased region" description="Basic and acidic residues" evidence="3">
    <location>
        <begin position="543"/>
        <end position="555"/>
    </location>
</feature>
<dbReference type="Gene3D" id="2.60.20.10">
    <property type="entry name" value="Crystallins"/>
    <property type="match status" value="6"/>
</dbReference>
<dbReference type="RefSeq" id="XP_019731792.1">
    <property type="nucleotide sequence ID" value="XM_019876233.1"/>
</dbReference>
<sequence>MSKSSTLKVKNLFKVKSPGKEGKGAKQSDSVKDGTATVSSRDKSRTSPVSPAPGSPEDAAALPGDGLLILPKEKKARRTLSFRLKRKKSKQKDDREGGDDELFPNELESFGSHMSYDQMSVSTAYSFQTESDWDLRSDSNSMIYFNMPQQGGSTSPSKYFKNSEEKRGVLDRLSHFFKPKKRKSRGHETLNTLVDASCPGSPTSALSSNSSPLKQEDGSKTPTPSRKNDKPPKTEPRAGVEIGDTLSQGSSPSASSVVSLLTDGADIPFADSNSSGSNSVREVPVCGSQRNSGNVTPTALDFATTTLPFCSDPNSEVGFAESVVDEVSKRLQMNLDDVTTKKAERWTVGALKKPSNLPTVQIPFPNNAAGPKSPNLTSISVATTKTSVKVGEYIHSTSLKGITLSSQSTATNLISTRERTPDVDRENSAQSHSPERNQLPPSESPTHLFKAILVDTHLVEEERNGREDMRDVGMEEEKEEECFIPLSPAVLAIPVTVFPEDESITQGNTDTTSSLPELSSSTPTTGDSQITLRQSEEPNTGTDSKKHPLKEKQGSKETCVTRKTVNLPSKPKVVAKEVHGSPALSLEGNKQDSSSKTSGQSKTTLLLRLQNHNADANRHADTTPFTAYDETEDRNTSDVLVQQNTVSQTSESDGSLATPDMHRAKLQPGVSGIRGNGNNQATATKAGVKVAAETRRTTESIARPSATTAGDKAKNVATKAKGSTEDIKVTRPSDLLPLKQQSSEKTVPVITPLKDKSTSGLTKSRIPKRQISDGDIKLPSSIDKTTEADGPSAIPKLQKNLRLTNESIKSLVSTTKSLRKQSSEEEKEINTRSGGSSPTKALCRPLTDPVKENPTDMDLINGVEEDLKIGQSNKDKHASMMPKSRLPVSSPTKKFNTDLPKTNESNSRKVTSPRLDTDRHKQAQKCPDQPAAAREERAASNISPPPGSPKKGGILSLKQLSHIFKTRQRHEDADTVIVTNQDKKDSKFIKQNPKSPLNSPGPPSPSKLLTRSQRSPANNKSRKSQHISSGDSSNMFIPKEDSVHPNSSTETADKSADSVEADHSKDSTPVDAIHLKSVSHKKEHSVTFTDHSCARETKEKTRQSQGLEEALNNSPKGSISKTQIIKQRETVVTVKLEDKVKSIKDAIAEVAPAKAVLSSEINSPGEEHEALQQLKPEHSTKNASHPQCDSTALELQTENVTDKVFSETAHLTNDTKLEKEEDSVVIAQGVNASPDNVMDSSVNPSWDDIHQCDNIIPSHQEGTPIEPAKENANVAPTEFVSKDHDSELENVVSATPSISLNTTDKIKDFKVIVDQITNTMNENMLPSALATDSIQNATGEEKSKEKVGTKTADTENEAVYEASKNVESQLDKEPLSQIQESKKEEKESKSSEKLNDTAVMGSNCIGELKAFSTESKADKDVTTPNESTQLTSENESLPQSAEEEIQTVNTAEKYKSQAQRTEQITTVCESTTKMLDSQEAIKDSSKEATSAAKESQQPMGKELSCNVPLTQDGIGWSQNEIQDKHSYVKRGNQQEIKTVEFNKDGETNASSIKSLGNESSNSEVISQEETELVGVKLKSFGNHDEIADTAKALNAEKALETQLSDTSSTQSSQQHSNDSPLKRLEDEAPTATNNDEVGDVIDSAETSHVHFQKQECSVNITSDHEKISTPDENSHQYTDCKLSKVNQESKAKMLLAEPIEKMASDSEIPTNLFTSTTDAGKIDMKENANLKEVTKRVSKQKDEQMTVKQKLKPGQIEDREQEDTASDGFQSPSDQKAKETKEKKKTTHELYANKEAKKLNASQQPIKPPLNGVSPLATAVKSLSPPVGLQLKEESPSSWLDVEHHHKQKKDNRRKPDASASEDESLEPDEFEDFISSIKAGGIPFSLPLKKHPHKKAPSPPFAMPAIREDHFEKTFDPEEFQFGLRKNGKGFKDPSPAMVLKQNAANRHGRTMEKHEPVNSTSTVQREFLEEEKGRTEVKEGPAIEQNNGEEPGKLSSRFERISLLSSLLSSPRSSKRHKEEAATDQNNTSSKQQKKVPSLGKQEAVDATFPEYESATKGVTKSGTDCTVGGSKDAANESTISPSPLSLPLVSQIKPPTHNLEDRKESAEIDQDFTKALKTKQNPDGHSTMDEALKPEVNHAELPPATKYIPKNLPKKNSKTTVVKGFHKRPGKLFIHEHDNVGGEVYELCSDVEDATQMKLSPVILVRVIRGCWLLYEHKGFQGRVIALEEGQTDHVMNVWADDGAPTTLDEKGQAVSTTPLTIGSIRLAVNDYSQPRIDLFTEVNGLGRVSSYCDDTIEICSFGIPQTTGSIKVHSGVWLVYSDPGFGGFVGVLEVGEFPCSETWGFPQPFVGSLRPLRIGAIKVDHPKDVKALAFEKANFEGECLEVDGDLYNLGEGEAEQVNSGGTTNTMSSVGSLKILGGLWVGYQEEDFEGQQYILEEGEYSHCSDWGGSEDGLLSLRSIRTDFLSPHIKLFSEPNLDERGLSVGLMGPVVSMEGIGHSLKTQSINVLSGVWVAFENPAFSGELYILERGLYSCPEDWGARNFKISSIQPVFNETLLQSQFKVKLFSEPNFKGELVVLEDSAEAMDEDFVPMSCKVLTGSWIAYEGCNFTDNMYLLEEGEYPDAEFLGFLSSDVRIRSMQTVGHELSLPSLLLFSKLGCTGRRVVLTHGTVNLHQAGLPAHIRSLVVEGGKWVLYEGSNYRGQQILLQPGQIADWCKFSGWKGIGSLRPLLQKQIGIRLRNKETGCLISLTGALEDIQLMRVHAVEDTGGVEQLWLYRDGQLACKLAEDCRLETAGNMVMAGSRLCVSPEAGKDNQLWDITSDGLVRCHFQPGLVLEVKGGHQYDQNQVILNTFEEGKPNQRWTLEIL</sequence>
<accession>A0A3Q2YJ71</accession>
<evidence type="ECO:0000313" key="6">
    <source>
        <dbReference type="Proteomes" id="UP000264820"/>
    </source>
</evidence>
<feature type="compositionally biased region" description="Polar residues" evidence="3">
    <location>
        <begin position="887"/>
        <end position="910"/>
    </location>
</feature>
<dbReference type="Pfam" id="PF00652">
    <property type="entry name" value="Ricin_B_lectin"/>
    <property type="match status" value="1"/>
</dbReference>
<feature type="region of interest" description="Disordered" evidence="3">
    <location>
        <begin position="1599"/>
        <end position="1624"/>
    </location>
</feature>
<feature type="compositionally biased region" description="Polar residues" evidence="3">
    <location>
        <begin position="526"/>
        <end position="542"/>
    </location>
</feature>
<feature type="compositionally biased region" description="Basic and acidic residues" evidence="3">
    <location>
        <begin position="416"/>
        <end position="427"/>
    </location>
</feature>
<feature type="region of interest" description="Disordered" evidence="3">
    <location>
        <begin position="871"/>
        <end position="1117"/>
    </location>
</feature>
<feature type="compositionally biased region" description="Low complexity" evidence="3">
    <location>
        <begin position="246"/>
        <end position="261"/>
    </location>
</feature>
<feature type="compositionally biased region" description="Basic and acidic residues" evidence="3">
    <location>
        <begin position="459"/>
        <end position="475"/>
    </location>
</feature>
<dbReference type="Gene3D" id="2.80.10.50">
    <property type="match status" value="1"/>
</dbReference>
<evidence type="ECO:0000256" key="2">
    <source>
        <dbReference type="ARBA" id="ARBA00022737"/>
    </source>
</evidence>
<feature type="region of interest" description="Disordered" evidence="3">
    <location>
        <begin position="410"/>
        <end position="444"/>
    </location>
</feature>
<dbReference type="OrthoDB" id="9895617at2759"/>
<protein>
    <submittedName>
        <fullName evidence="5">Crystallin beta-gamma domain containing 1a</fullName>
    </submittedName>
</protein>
<feature type="compositionally biased region" description="Basic and acidic residues" evidence="3">
    <location>
        <begin position="821"/>
        <end position="830"/>
    </location>
</feature>
<feature type="compositionally biased region" description="Low complexity" evidence="3">
    <location>
        <begin position="591"/>
        <end position="601"/>
    </location>
</feature>
<feature type="region of interest" description="Disordered" evidence="3">
    <location>
        <begin position="1414"/>
        <end position="1462"/>
    </location>
</feature>
<dbReference type="STRING" id="109280.ENSHCOP00000017598"/>
<feature type="region of interest" description="Disordered" evidence="3">
    <location>
        <begin position="503"/>
        <end position="601"/>
    </location>
</feature>
<feature type="region of interest" description="Disordered" evidence="3">
    <location>
        <begin position="738"/>
        <end position="794"/>
    </location>
</feature>
<feature type="compositionally biased region" description="Polar residues" evidence="3">
    <location>
        <begin position="144"/>
        <end position="157"/>
    </location>
</feature>
<dbReference type="SMART" id="SM00458">
    <property type="entry name" value="RICIN"/>
    <property type="match status" value="1"/>
</dbReference>
<feature type="compositionally biased region" description="Basic and acidic residues" evidence="3">
    <location>
        <begin position="1733"/>
        <end position="1745"/>
    </location>
</feature>
<organism evidence="5 6">
    <name type="scientific">Hippocampus comes</name>
    <name type="common">Tiger tail seahorse</name>
    <dbReference type="NCBI Taxonomy" id="109280"/>
    <lineage>
        <taxon>Eukaryota</taxon>
        <taxon>Metazoa</taxon>
        <taxon>Chordata</taxon>
        <taxon>Craniata</taxon>
        <taxon>Vertebrata</taxon>
        <taxon>Euteleostomi</taxon>
        <taxon>Actinopterygii</taxon>
        <taxon>Neopterygii</taxon>
        <taxon>Teleostei</taxon>
        <taxon>Neoteleostei</taxon>
        <taxon>Acanthomorphata</taxon>
        <taxon>Syngnathiaria</taxon>
        <taxon>Syngnathiformes</taxon>
        <taxon>Syngnathoidei</taxon>
        <taxon>Syngnathidae</taxon>
        <taxon>Hippocampus</taxon>
    </lineage>
</organism>
<dbReference type="Ensembl" id="ENSHCOT00000013418.1">
    <property type="protein sequence ID" value="ENSHCOP00000017598.1"/>
    <property type="gene ID" value="ENSHCOG00000001498.1"/>
</dbReference>
<feature type="region of interest" description="Disordered" evidence="3">
    <location>
        <begin position="1337"/>
        <end position="1356"/>
    </location>
</feature>
<feature type="compositionally biased region" description="Basic and acidic residues" evidence="3">
    <location>
        <begin position="1339"/>
        <end position="1348"/>
    </location>
</feature>
<feature type="compositionally biased region" description="Polar residues" evidence="3">
    <location>
        <begin position="556"/>
        <end position="567"/>
    </location>
</feature>
<keyword evidence="6" id="KW-1185">Reference proteome</keyword>
<dbReference type="InterPro" id="IPR050252">
    <property type="entry name" value="Beta/Gamma-Crystallin"/>
</dbReference>
<feature type="domain" description="Beta/gamma crystallin 'Greek key'" evidence="4">
    <location>
        <begin position="2319"/>
        <end position="2361"/>
    </location>
</feature>
<evidence type="ECO:0000259" key="4">
    <source>
        <dbReference type="PROSITE" id="PS50915"/>
    </source>
</evidence>
<dbReference type="Pfam" id="PF00030">
    <property type="entry name" value="Crystall"/>
    <property type="match status" value="6"/>
</dbReference>
<dbReference type="InterPro" id="IPR011024">
    <property type="entry name" value="G_crystallin-like"/>
</dbReference>
<evidence type="ECO:0000256" key="1">
    <source>
        <dbReference type="ARBA" id="ARBA00009646"/>
    </source>
</evidence>
<feature type="compositionally biased region" description="Polar residues" evidence="3">
    <location>
        <begin position="1103"/>
        <end position="1117"/>
    </location>
</feature>
<feature type="compositionally biased region" description="Basic and acidic residues" evidence="3">
    <location>
        <begin position="1992"/>
        <end position="2002"/>
    </location>
</feature>
<feature type="compositionally biased region" description="Basic residues" evidence="3">
    <location>
        <begin position="175"/>
        <end position="185"/>
    </location>
</feature>
<feature type="compositionally biased region" description="Basic and acidic residues" evidence="3">
    <location>
        <begin position="18"/>
        <end position="32"/>
    </location>
</feature>